<dbReference type="PANTHER" id="PTHR28532">
    <property type="entry name" value="GEO13458P1"/>
    <property type="match status" value="1"/>
</dbReference>
<dbReference type="InterPro" id="IPR019191">
    <property type="entry name" value="Essential_protein_Yae1_N"/>
</dbReference>
<dbReference type="PANTHER" id="PTHR28532:SF1">
    <property type="entry name" value="ORAL CANCER OVEREXPRESSED 1"/>
    <property type="match status" value="1"/>
</dbReference>
<accession>A0AAW1LTR2</accession>
<sequence>MSEINKSDFIEDKDINDVFDDIVLSENKVYDESYKEGYQKGVSEPNIEGYHLGYHRGAELGAELGYYLSIAENYLNKSDQAQYSDKIKQNLSTIIKLIKEFPIENVENIDIFAETDKIRSLFKKACALLKIDAHYTEIDRLSF</sequence>
<evidence type="ECO:0000259" key="2">
    <source>
        <dbReference type="Pfam" id="PF09811"/>
    </source>
</evidence>
<comment type="similarity">
    <text evidence="1">Belongs to the LTO1 family.</text>
</comment>
<evidence type="ECO:0000313" key="3">
    <source>
        <dbReference type="EMBL" id="KAK9737222.1"/>
    </source>
</evidence>
<reference evidence="3 4" key="1">
    <citation type="journal article" date="2024" name="BMC Genomics">
        <title>De novo assembly and annotation of Popillia japonica's genome with initial clues to its potential as an invasive pest.</title>
        <authorList>
            <person name="Cucini C."/>
            <person name="Boschi S."/>
            <person name="Funari R."/>
            <person name="Cardaioli E."/>
            <person name="Iannotti N."/>
            <person name="Marturano G."/>
            <person name="Paoli F."/>
            <person name="Bruttini M."/>
            <person name="Carapelli A."/>
            <person name="Frati F."/>
            <person name="Nardi F."/>
        </authorList>
    </citation>
    <scope>NUCLEOTIDE SEQUENCE [LARGE SCALE GENOMIC DNA]</scope>
    <source>
        <strain evidence="3">DMR45628</strain>
    </source>
</reference>
<gene>
    <name evidence="3" type="ORF">QE152_g10890</name>
</gene>
<proteinExistence type="inferred from homology"/>
<dbReference type="AlphaFoldDB" id="A0AAW1LTR2"/>
<name>A0AAW1LTR2_POPJA</name>
<evidence type="ECO:0000313" key="4">
    <source>
        <dbReference type="Proteomes" id="UP001458880"/>
    </source>
</evidence>
<keyword evidence="4" id="KW-1185">Reference proteome</keyword>
<dbReference type="EMBL" id="JASPKY010000103">
    <property type="protein sequence ID" value="KAK9737222.1"/>
    <property type="molecule type" value="Genomic_DNA"/>
</dbReference>
<evidence type="ECO:0000256" key="1">
    <source>
        <dbReference type="ARBA" id="ARBA00038090"/>
    </source>
</evidence>
<dbReference type="Pfam" id="PF09811">
    <property type="entry name" value="Yae1_N"/>
    <property type="match status" value="1"/>
</dbReference>
<comment type="caution">
    <text evidence="3">The sequence shown here is derived from an EMBL/GenBank/DDBJ whole genome shotgun (WGS) entry which is preliminary data.</text>
</comment>
<organism evidence="3 4">
    <name type="scientific">Popillia japonica</name>
    <name type="common">Japanese beetle</name>
    <dbReference type="NCBI Taxonomy" id="7064"/>
    <lineage>
        <taxon>Eukaryota</taxon>
        <taxon>Metazoa</taxon>
        <taxon>Ecdysozoa</taxon>
        <taxon>Arthropoda</taxon>
        <taxon>Hexapoda</taxon>
        <taxon>Insecta</taxon>
        <taxon>Pterygota</taxon>
        <taxon>Neoptera</taxon>
        <taxon>Endopterygota</taxon>
        <taxon>Coleoptera</taxon>
        <taxon>Polyphaga</taxon>
        <taxon>Scarabaeiformia</taxon>
        <taxon>Scarabaeidae</taxon>
        <taxon>Rutelinae</taxon>
        <taxon>Popillia</taxon>
    </lineage>
</organism>
<protein>
    <submittedName>
        <fullName evidence="3">Essential protein Yae1, N terminal</fullName>
    </submittedName>
</protein>
<feature type="domain" description="Essential protein Yae1 N-terminal" evidence="2">
    <location>
        <begin position="34"/>
        <end position="70"/>
    </location>
</feature>
<dbReference type="Proteomes" id="UP001458880">
    <property type="component" value="Unassembled WGS sequence"/>
</dbReference>
<dbReference type="InterPro" id="IPR052436">
    <property type="entry name" value="LTO1_adapter"/>
</dbReference>